<keyword evidence="2" id="KW-1185">Reference proteome</keyword>
<organism evidence="1 2">
    <name type="scientific">Roseomonas acroporae</name>
    <dbReference type="NCBI Taxonomy" id="2937791"/>
    <lineage>
        <taxon>Bacteria</taxon>
        <taxon>Pseudomonadati</taxon>
        <taxon>Pseudomonadota</taxon>
        <taxon>Alphaproteobacteria</taxon>
        <taxon>Acetobacterales</taxon>
        <taxon>Roseomonadaceae</taxon>
        <taxon>Roseomonas</taxon>
    </lineage>
</organism>
<feature type="non-terminal residue" evidence="1">
    <location>
        <position position="116"/>
    </location>
</feature>
<feature type="non-terminal residue" evidence="1">
    <location>
        <position position="1"/>
    </location>
</feature>
<dbReference type="AlphaFoldDB" id="A0A9X1YDP0"/>
<protein>
    <submittedName>
        <fullName evidence="1">Uncharacterized protein</fullName>
    </submittedName>
</protein>
<evidence type="ECO:0000313" key="2">
    <source>
        <dbReference type="Proteomes" id="UP001139516"/>
    </source>
</evidence>
<evidence type="ECO:0000313" key="1">
    <source>
        <dbReference type="EMBL" id="MCK8788241.1"/>
    </source>
</evidence>
<gene>
    <name evidence="1" type="ORF">M0638_28220</name>
</gene>
<sequence length="116" mass="12063">ALAALLHDLAGRRSCAIVRGAIADPARTRGVRRLVHADPKTGDAPTLRDVPRAWIALDLDGMPLPAGTDPRDLAACGAIARATLPAAFREAACLVGATASHGLKSGARLRLWARLS</sequence>
<reference evidence="1" key="1">
    <citation type="submission" date="2022-04" db="EMBL/GenBank/DDBJ databases">
        <title>Roseomonas acroporae sp. nov., isolated from coral Acropora digitifera.</title>
        <authorList>
            <person name="Sun H."/>
        </authorList>
    </citation>
    <scope>NUCLEOTIDE SEQUENCE</scope>
    <source>
        <strain evidence="1">NAR14</strain>
    </source>
</reference>
<dbReference type="EMBL" id="JALPRX010000232">
    <property type="protein sequence ID" value="MCK8788241.1"/>
    <property type="molecule type" value="Genomic_DNA"/>
</dbReference>
<accession>A0A9X1YDP0</accession>
<name>A0A9X1YDP0_9PROT</name>
<comment type="caution">
    <text evidence="1">The sequence shown here is derived from an EMBL/GenBank/DDBJ whole genome shotgun (WGS) entry which is preliminary data.</text>
</comment>
<dbReference type="RefSeq" id="WP_248670282.1">
    <property type="nucleotide sequence ID" value="NZ_JALPRX010000232.1"/>
</dbReference>
<dbReference type="Proteomes" id="UP001139516">
    <property type="component" value="Unassembled WGS sequence"/>
</dbReference>
<proteinExistence type="predicted"/>